<dbReference type="CDD" id="cd22657">
    <property type="entry name" value="ClyA_XaxA-like"/>
    <property type="match status" value="1"/>
</dbReference>
<name>A0A2S8HT93_9PSED</name>
<gene>
    <name evidence="2" type="ORF">C5612_03210</name>
</gene>
<dbReference type="EMBL" id="PUIN01000002">
    <property type="protein sequence ID" value="PQP05659.1"/>
    <property type="molecule type" value="Genomic_DNA"/>
</dbReference>
<accession>A0A2S8HT93</accession>
<dbReference type="RefSeq" id="WP_105340030.1">
    <property type="nucleotide sequence ID" value="NZ_PUIN01000002.1"/>
</dbReference>
<dbReference type="SUPFAM" id="SSF58100">
    <property type="entry name" value="Bacterial hemolysins"/>
    <property type="match status" value="1"/>
</dbReference>
<keyword evidence="1" id="KW-0175">Coiled coil</keyword>
<dbReference type="AlphaFoldDB" id="A0A2S8HT93"/>
<evidence type="ECO:0000313" key="2">
    <source>
        <dbReference type="EMBL" id="PQP05659.1"/>
    </source>
</evidence>
<feature type="coiled-coil region" evidence="1">
    <location>
        <begin position="206"/>
        <end position="233"/>
    </location>
</feature>
<evidence type="ECO:0008006" key="4">
    <source>
        <dbReference type="Google" id="ProtNLM"/>
    </source>
</evidence>
<dbReference type="Gene3D" id="1.20.1170.10">
    <property type="match status" value="1"/>
</dbReference>
<dbReference type="NCBIfam" id="NF033928">
    <property type="entry name" value="alph_xenorhab_A"/>
    <property type="match status" value="1"/>
</dbReference>
<protein>
    <recommendedName>
        <fullName evidence="4">Binary cytotoxin component</fullName>
    </recommendedName>
</protein>
<reference evidence="2 3" key="1">
    <citation type="submission" date="2018-02" db="EMBL/GenBank/DDBJ databases">
        <title>Draft genome sequencing of Pseudomonas frederiksbergensis 11-D3.</title>
        <authorList>
            <person name="Zheng B.-X."/>
        </authorList>
    </citation>
    <scope>NUCLEOTIDE SEQUENCE [LARGE SCALE GENOMIC DNA]</scope>
    <source>
        <strain evidence="2 3">11-D3</strain>
    </source>
</reference>
<organism evidence="2 3">
    <name type="scientific">Pseudomonas frederiksbergensis</name>
    <dbReference type="NCBI Taxonomy" id="104087"/>
    <lineage>
        <taxon>Bacteria</taxon>
        <taxon>Pseudomonadati</taxon>
        <taxon>Pseudomonadota</taxon>
        <taxon>Gammaproteobacteria</taxon>
        <taxon>Pseudomonadales</taxon>
        <taxon>Pseudomonadaceae</taxon>
        <taxon>Pseudomonas</taxon>
    </lineage>
</organism>
<comment type="caution">
    <text evidence="2">The sequence shown here is derived from an EMBL/GenBank/DDBJ whole genome shotgun (WGS) entry which is preliminary data.</text>
</comment>
<proteinExistence type="predicted"/>
<dbReference type="Proteomes" id="UP000239687">
    <property type="component" value="Unassembled WGS sequence"/>
</dbReference>
<evidence type="ECO:0000313" key="3">
    <source>
        <dbReference type="Proteomes" id="UP000239687"/>
    </source>
</evidence>
<evidence type="ECO:0000256" key="1">
    <source>
        <dbReference type="SAM" id="Coils"/>
    </source>
</evidence>
<sequence>MQLNQVPLYTADPISKGFTFSASPPIVTKGDIQRIKEYITAAKSLPVSIDDVKILLKSEHTGIAGLEPYDIANTCAKIVTNANSWNDIELSMKRVAGSLQTFSEDLRYFGDDIIAAIETMPGYQNYIGTIEGLTDEEIAKLPELKIGQDEKNRFPSIKDSIQFIASSIEQKKTSSTDIQLRLKHFKTELTNVVAVLIGEKLKLAGDHELNAEITRLNAAIDEAQRLVDEKTREYEPNFFESFMSFIDPLGYKLLQIKAMLQDAHVAPLIRRRDELTEQVRKKSILTGTLLTLHTRLYSVDSYIIGAAESTAHLETLWITISEYIDSSKNKIDGIHVFLTLRSFVSSLKVVLSNWKNIESNAKALIKAFD</sequence>